<organism evidence="3 4">
    <name type="scientific">Alcanivorax sediminis</name>
    <dbReference type="NCBI Taxonomy" id="2663008"/>
    <lineage>
        <taxon>Bacteria</taxon>
        <taxon>Pseudomonadati</taxon>
        <taxon>Pseudomonadota</taxon>
        <taxon>Gammaproteobacteria</taxon>
        <taxon>Oceanospirillales</taxon>
        <taxon>Alcanivoracaceae</taxon>
        <taxon>Alcanivorax</taxon>
    </lineage>
</organism>
<dbReference type="Gene3D" id="3.40.50.1400">
    <property type="match status" value="1"/>
</dbReference>
<evidence type="ECO:0000256" key="1">
    <source>
        <dbReference type="ARBA" id="ARBA00022723"/>
    </source>
</evidence>
<dbReference type="RefSeq" id="WP_153499440.1">
    <property type="nucleotide sequence ID" value="NZ_WIRE01000001.1"/>
</dbReference>
<protein>
    <submittedName>
        <fullName evidence="3">Sirohydrochlorin cobaltochelatase</fullName>
    </submittedName>
</protein>
<dbReference type="GO" id="GO:0046872">
    <property type="term" value="F:metal ion binding"/>
    <property type="evidence" value="ECO:0007669"/>
    <property type="project" value="UniProtKB-KW"/>
</dbReference>
<sequence length="125" mass="14032">MSKALLIMAHGSRSETANDEFRALVEKVAEFARANGQEYAAVLPCFLELAKPSLIEAIQQLEHQPVDTVQLYPLFFNKGKHVGKDIPFQIDEARERFPELQVEQLEYFGSAKGLAAFVLDHLSTL</sequence>
<keyword evidence="1" id="KW-0479">Metal-binding</keyword>
<dbReference type="EMBL" id="WIRE01000001">
    <property type="protein sequence ID" value="MQX52598.1"/>
    <property type="molecule type" value="Genomic_DNA"/>
</dbReference>
<dbReference type="GO" id="GO:0016829">
    <property type="term" value="F:lyase activity"/>
    <property type="evidence" value="ECO:0007669"/>
    <property type="project" value="UniProtKB-KW"/>
</dbReference>
<dbReference type="Pfam" id="PF01903">
    <property type="entry name" value="CbiX"/>
    <property type="match status" value="1"/>
</dbReference>
<name>A0A6N7LQI2_9GAMM</name>
<comment type="caution">
    <text evidence="3">The sequence shown here is derived from an EMBL/GenBank/DDBJ whole genome shotgun (WGS) entry which is preliminary data.</text>
</comment>
<dbReference type="InterPro" id="IPR050963">
    <property type="entry name" value="Sirohydro_Cobaltochel/CbiX"/>
</dbReference>
<evidence type="ECO:0000313" key="4">
    <source>
        <dbReference type="Proteomes" id="UP000469421"/>
    </source>
</evidence>
<dbReference type="SUPFAM" id="SSF53800">
    <property type="entry name" value="Chelatase"/>
    <property type="match status" value="1"/>
</dbReference>
<evidence type="ECO:0000256" key="2">
    <source>
        <dbReference type="ARBA" id="ARBA00023239"/>
    </source>
</evidence>
<evidence type="ECO:0000313" key="3">
    <source>
        <dbReference type="EMBL" id="MQX52598.1"/>
    </source>
</evidence>
<dbReference type="Proteomes" id="UP000469421">
    <property type="component" value="Unassembled WGS sequence"/>
</dbReference>
<reference evidence="3 4" key="1">
    <citation type="submission" date="2019-10" db="EMBL/GenBank/DDBJ databases">
        <title>Alcanivorax sp.PA15-N-34 draft genome sequence.</title>
        <authorList>
            <person name="Liao X."/>
            <person name="Shao Z."/>
        </authorList>
    </citation>
    <scope>NUCLEOTIDE SEQUENCE [LARGE SCALE GENOMIC DNA]</scope>
    <source>
        <strain evidence="3 4">PA15-N-34</strain>
    </source>
</reference>
<gene>
    <name evidence="3" type="ORF">GFN93_05015</name>
</gene>
<accession>A0A6N7LQI2</accession>
<keyword evidence="4" id="KW-1185">Reference proteome</keyword>
<keyword evidence="2" id="KW-0456">Lyase</keyword>
<dbReference type="AlphaFoldDB" id="A0A6N7LQI2"/>
<dbReference type="PANTHER" id="PTHR33542">
    <property type="entry name" value="SIROHYDROCHLORIN FERROCHELATASE, CHLOROPLASTIC"/>
    <property type="match status" value="1"/>
</dbReference>
<dbReference type="CDD" id="cd03416">
    <property type="entry name" value="CbiX_SirB_N"/>
    <property type="match status" value="1"/>
</dbReference>
<proteinExistence type="predicted"/>
<dbReference type="PANTHER" id="PTHR33542:SF3">
    <property type="entry name" value="SIROHYDROCHLORIN FERROCHELATASE, CHLOROPLASTIC"/>
    <property type="match status" value="1"/>
</dbReference>
<dbReference type="InterPro" id="IPR002762">
    <property type="entry name" value="CbiX-like"/>
</dbReference>